<keyword evidence="4" id="KW-1185">Reference proteome</keyword>
<gene>
    <name evidence="3" type="ORF">SLS63_002643</name>
</gene>
<sequence length="463" mass="52508">MPRGPTETGSTEDSNFDAEDDLEAFYKRIGYLPPLDDATIEVLEFLSLSAPNMDTDAGRVSASKQPKVFRTGLEEYRNVDTRATEPRNDPLKQKIKGLVTATEEENQDVTAYRNRLWTHDLEKCSDEFSEKIFQRTILMAMIDRCRLIYESDHLPVSAGNSANKPLLDFSVESIWNCPPMPTEAAKKSEKLLTRPMPDLAIAFRRESLFTSDHSWKVFPSATRKIMCYEGIGGEDTYRAFHFLTIEAKRAYTGVDDKVAIYQSLNNASQALHNMYEFFREADMGIDKKGNDTENGDKYRKIFFDEVRFFSVVATAGAMKIRIHRACYQDPNTVPIVEGYPLEFKFADYATIGGGGEFARQKVVEELAKILLGYGVGQLGVRLQEAITEVEGKFQTHRKDFEADFPRRDDFYSHGLYERLIHLAQTSKQKRATASGRTTGQPETRSQTPRNTARNGQQPAIVKC</sequence>
<feature type="compositionally biased region" description="Polar residues" evidence="1">
    <location>
        <begin position="434"/>
        <end position="457"/>
    </location>
</feature>
<dbReference type="Proteomes" id="UP001430848">
    <property type="component" value="Unassembled WGS sequence"/>
</dbReference>
<feature type="domain" description="DUF7924" evidence="2">
    <location>
        <begin position="179"/>
        <end position="324"/>
    </location>
</feature>
<evidence type="ECO:0000313" key="4">
    <source>
        <dbReference type="Proteomes" id="UP001430848"/>
    </source>
</evidence>
<evidence type="ECO:0000256" key="1">
    <source>
        <dbReference type="SAM" id="MobiDB-lite"/>
    </source>
</evidence>
<proteinExistence type="predicted"/>
<evidence type="ECO:0000313" key="3">
    <source>
        <dbReference type="EMBL" id="KAK7737516.1"/>
    </source>
</evidence>
<dbReference type="Pfam" id="PF25545">
    <property type="entry name" value="DUF7924"/>
    <property type="match status" value="1"/>
</dbReference>
<evidence type="ECO:0000259" key="2">
    <source>
        <dbReference type="Pfam" id="PF25545"/>
    </source>
</evidence>
<accession>A0ABR1PI86</accession>
<dbReference type="InterPro" id="IPR057684">
    <property type="entry name" value="DUF7924"/>
</dbReference>
<protein>
    <recommendedName>
        <fullName evidence="2">DUF7924 domain-containing protein</fullName>
    </recommendedName>
</protein>
<dbReference type="EMBL" id="JAKNSF020000007">
    <property type="protein sequence ID" value="KAK7737516.1"/>
    <property type="molecule type" value="Genomic_DNA"/>
</dbReference>
<reference evidence="3 4" key="1">
    <citation type="submission" date="2024-02" db="EMBL/GenBank/DDBJ databases">
        <title>De novo assembly and annotation of 12 fungi associated with fruit tree decline syndrome in Ontario, Canada.</title>
        <authorList>
            <person name="Sulman M."/>
            <person name="Ellouze W."/>
            <person name="Ilyukhin E."/>
        </authorList>
    </citation>
    <scope>NUCLEOTIDE SEQUENCE [LARGE SCALE GENOMIC DNA]</scope>
    <source>
        <strain evidence="3 4">M169</strain>
    </source>
</reference>
<feature type="region of interest" description="Disordered" evidence="1">
    <location>
        <begin position="426"/>
        <end position="463"/>
    </location>
</feature>
<name>A0ABR1PI86_DIAER</name>
<comment type="caution">
    <text evidence="3">The sequence shown here is derived from an EMBL/GenBank/DDBJ whole genome shotgun (WGS) entry which is preliminary data.</text>
</comment>
<organism evidence="3 4">
    <name type="scientific">Diaporthe eres</name>
    <name type="common">Phomopsis oblonga</name>
    <dbReference type="NCBI Taxonomy" id="83184"/>
    <lineage>
        <taxon>Eukaryota</taxon>
        <taxon>Fungi</taxon>
        <taxon>Dikarya</taxon>
        <taxon>Ascomycota</taxon>
        <taxon>Pezizomycotina</taxon>
        <taxon>Sordariomycetes</taxon>
        <taxon>Sordariomycetidae</taxon>
        <taxon>Diaporthales</taxon>
        <taxon>Diaporthaceae</taxon>
        <taxon>Diaporthe</taxon>
        <taxon>Diaporthe eres species complex</taxon>
    </lineage>
</organism>